<evidence type="ECO:0000259" key="16">
    <source>
        <dbReference type="Pfam" id="PF24858"/>
    </source>
</evidence>
<evidence type="ECO:0000259" key="15">
    <source>
        <dbReference type="Pfam" id="PF04116"/>
    </source>
</evidence>
<sequence length="446" mass="51698">MDANTSKPLLLNLRAMFYLVLPSESSYEKLEQVPNFVDEAFPYFTCMVLLEAVVLRLQGKDWPRINDGINSMTHGVLSLLHSLLFRSIELLIYVWIYDNYHLIDLPWDSGVTWFVAFVLFDFFYYWFHRFSHESNIIWASHQVHHSSEDYNLTTALRQSLMQKYYSMCVYFPMALIVPPSAYYVHQQFNLLYQFWIHTEVVHSIGPLEYILNTASHHRVHHGRNPYCIDKNYGGTLIVWDRMFNTFQAEGEKVIYGLVHPNQFWDPLYGQFHHYLYILGLVRKYDSASDRVSAVVKGPGWEPGKPWRGLTEDLPEVEHPVRKYDKDIPTWASLYVVLHFALVLGGYSALAPHKEHLSAATSLGCVAFIIFSLTSFGALFDHKRWSCAAECLRCAIVVGLLLYVRGPIEFEPTLVSGTFVFFLLSAILWGVLTVLQYKFYVVTKKVD</sequence>
<evidence type="ECO:0000256" key="1">
    <source>
        <dbReference type="ARBA" id="ARBA00001962"/>
    </source>
</evidence>
<evidence type="ECO:0000256" key="4">
    <source>
        <dbReference type="ARBA" id="ARBA00022824"/>
    </source>
</evidence>
<feature type="transmembrane region" description="Helical" evidence="14">
    <location>
        <begin position="390"/>
        <end position="407"/>
    </location>
</feature>
<keyword evidence="9 14" id="KW-0472">Membrane</keyword>
<comment type="subcellular location">
    <subcellularLocation>
        <location evidence="2">Endoplasmic reticulum membrane</location>
        <topology evidence="2">Multi-pass membrane protein</topology>
    </subcellularLocation>
</comment>
<comment type="catalytic activity">
    <reaction evidence="13">
        <text>1-O-(1,2-saturated-alkyl)-sn-glycerol + (6R)-L-erythro-5,6,7,8-tetrahydrobiopterin + O2 = a 1-(1-hydroxyalkyl)-sn-glycerol + (6R)-L-erythro-6,7-dihydrobiopterin + H2O</text>
        <dbReference type="Rhea" id="RHEA:36255"/>
        <dbReference type="ChEBI" id="CHEBI:15377"/>
        <dbReference type="ChEBI" id="CHEBI:15379"/>
        <dbReference type="ChEBI" id="CHEBI:43120"/>
        <dbReference type="ChEBI" id="CHEBI:59560"/>
        <dbReference type="ChEBI" id="CHEBI:73418"/>
        <dbReference type="ChEBI" id="CHEBI:83957"/>
        <dbReference type="EC" id="1.14.16.5"/>
    </reaction>
</comment>
<feature type="transmembrane region" description="Helical" evidence="14">
    <location>
        <begin position="77"/>
        <end position="97"/>
    </location>
</feature>
<feature type="transmembrane region" description="Helical" evidence="14">
    <location>
        <begin position="331"/>
        <end position="350"/>
    </location>
</feature>
<evidence type="ECO:0000313" key="17">
    <source>
        <dbReference type="Proteomes" id="UP000694888"/>
    </source>
</evidence>
<name>A0ABM0JXV2_APLCA</name>
<feature type="domain" description="Alkylglycerol monooxygenase C-terminal" evidence="16">
    <location>
        <begin position="333"/>
        <end position="400"/>
    </location>
</feature>
<keyword evidence="3 14" id="KW-0812">Transmembrane</keyword>
<evidence type="ECO:0000256" key="5">
    <source>
        <dbReference type="ARBA" id="ARBA00022989"/>
    </source>
</evidence>
<evidence type="ECO:0000256" key="7">
    <source>
        <dbReference type="ARBA" id="ARBA00023004"/>
    </source>
</evidence>
<evidence type="ECO:0000313" key="18">
    <source>
        <dbReference type="RefSeq" id="XP_005104093.2"/>
    </source>
</evidence>
<dbReference type="GeneID" id="101851880"/>
<dbReference type="GO" id="GO:0004497">
    <property type="term" value="F:monooxygenase activity"/>
    <property type="evidence" value="ECO:0007669"/>
    <property type="project" value="UniProtKB-KW"/>
</dbReference>
<reference evidence="18" key="1">
    <citation type="submission" date="2025-08" db="UniProtKB">
        <authorList>
            <consortium name="RefSeq"/>
        </authorList>
    </citation>
    <scope>IDENTIFICATION</scope>
</reference>
<feature type="domain" description="Fatty acid hydroxylase" evidence="15">
    <location>
        <begin position="113"/>
        <end position="245"/>
    </location>
</feature>
<evidence type="ECO:0000256" key="12">
    <source>
        <dbReference type="ARBA" id="ARBA00040992"/>
    </source>
</evidence>
<keyword evidence="17" id="KW-1185">Reference proteome</keyword>
<gene>
    <name evidence="18" type="primary">LOC101851880</name>
</gene>
<evidence type="ECO:0000256" key="3">
    <source>
        <dbReference type="ARBA" id="ARBA00022692"/>
    </source>
</evidence>
<comment type="similarity">
    <text evidence="10">Belongs to the sterol desaturase family. TMEM195 subfamily.</text>
</comment>
<proteinExistence type="inferred from homology"/>
<keyword evidence="7" id="KW-0408">Iron</keyword>
<dbReference type="InterPro" id="IPR056853">
    <property type="entry name" value="AGMP_C"/>
</dbReference>
<evidence type="ECO:0000256" key="2">
    <source>
        <dbReference type="ARBA" id="ARBA00004477"/>
    </source>
</evidence>
<keyword evidence="4" id="KW-0256">Endoplasmic reticulum</keyword>
<dbReference type="Pfam" id="PF04116">
    <property type="entry name" value="FA_hydroxylase"/>
    <property type="match status" value="1"/>
</dbReference>
<evidence type="ECO:0000256" key="11">
    <source>
        <dbReference type="ARBA" id="ARBA00039026"/>
    </source>
</evidence>
<evidence type="ECO:0000256" key="13">
    <source>
        <dbReference type="ARBA" id="ARBA00047556"/>
    </source>
</evidence>
<organism evidence="17 18">
    <name type="scientific">Aplysia californica</name>
    <name type="common">California sea hare</name>
    <dbReference type="NCBI Taxonomy" id="6500"/>
    <lineage>
        <taxon>Eukaryota</taxon>
        <taxon>Metazoa</taxon>
        <taxon>Spiralia</taxon>
        <taxon>Lophotrochozoa</taxon>
        <taxon>Mollusca</taxon>
        <taxon>Gastropoda</taxon>
        <taxon>Heterobranchia</taxon>
        <taxon>Euthyneura</taxon>
        <taxon>Tectipleura</taxon>
        <taxon>Aplysiida</taxon>
        <taxon>Aplysioidea</taxon>
        <taxon>Aplysiidae</taxon>
        <taxon>Aplysia</taxon>
    </lineage>
</organism>
<dbReference type="PANTHER" id="PTHR21624">
    <property type="entry name" value="STEROL DESATURASE-RELATED PROTEIN"/>
    <property type="match status" value="1"/>
</dbReference>
<protein>
    <recommendedName>
        <fullName evidence="12">Alkylglycerol monooxygenase</fullName>
        <ecNumber evidence="11">1.14.16.5</ecNumber>
    </recommendedName>
</protein>
<dbReference type="Proteomes" id="UP000694888">
    <property type="component" value="Unplaced"/>
</dbReference>
<accession>A0ABM0JXV2</accession>
<evidence type="ECO:0000256" key="9">
    <source>
        <dbReference type="ARBA" id="ARBA00023136"/>
    </source>
</evidence>
<keyword evidence="18" id="KW-0503">Monooxygenase</keyword>
<feature type="transmembrane region" description="Helical" evidence="14">
    <location>
        <begin position="356"/>
        <end position="378"/>
    </location>
</feature>
<dbReference type="EC" id="1.14.16.5" evidence="11"/>
<feature type="transmembrane region" description="Helical" evidence="14">
    <location>
        <begin position="109"/>
        <end position="127"/>
    </location>
</feature>
<feature type="transmembrane region" description="Helical" evidence="14">
    <location>
        <begin position="413"/>
        <end position="434"/>
    </location>
</feature>
<keyword evidence="6" id="KW-0560">Oxidoreductase</keyword>
<evidence type="ECO:0000256" key="10">
    <source>
        <dbReference type="ARBA" id="ARBA00038190"/>
    </source>
</evidence>
<keyword evidence="8" id="KW-0443">Lipid metabolism</keyword>
<evidence type="ECO:0000256" key="6">
    <source>
        <dbReference type="ARBA" id="ARBA00023002"/>
    </source>
</evidence>
<dbReference type="RefSeq" id="XP_005104093.2">
    <property type="nucleotide sequence ID" value="XM_005104036.3"/>
</dbReference>
<comment type="cofactor">
    <cofactor evidence="1">
        <name>Fe cation</name>
        <dbReference type="ChEBI" id="CHEBI:24875"/>
    </cofactor>
</comment>
<evidence type="ECO:0000256" key="14">
    <source>
        <dbReference type="SAM" id="Phobius"/>
    </source>
</evidence>
<dbReference type="InterPro" id="IPR006694">
    <property type="entry name" value="Fatty_acid_hydroxylase"/>
</dbReference>
<dbReference type="Pfam" id="PF24858">
    <property type="entry name" value="AGMP_C"/>
    <property type="match status" value="1"/>
</dbReference>
<keyword evidence="5 14" id="KW-1133">Transmembrane helix</keyword>
<evidence type="ECO:0000256" key="8">
    <source>
        <dbReference type="ARBA" id="ARBA00023098"/>
    </source>
</evidence>
<dbReference type="InterPro" id="IPR051689">
    <property type="entry name" value="Sterol_desaturase/TMEM195"/>
</dbReference>
<dbReference type="PANTHER" id="PTHR21624:SF1">
    <property type="entry name" value="ALKYLGLYCEROL MONOOXYGENASE"/>
    <property type="match status" value="1"/>
</dbReference>